<dbReference type="EMBL" id="NILC01000021">
    <property type="protein sequence ID" value="TWL28775.1"/>
    <property type="molecule type" value="Genomic_DNA"/>
</dbReference>
<feature type="domain" description="Gfo/Idh/MocA-like oxidoreductase C-terminal" evidence="4">
    <location>
        <begin position="137"/>
        <end position="333"/>
    </location>
</feature>
<evidence type="ECO:0000256" key="2">
    <source>
        <dbReference type="ARBA" id="ARBA00023002"/>
    </source>
</evidence>
<dbReference type="Proteomes" id="UP000595038">
    <property type="component" value="Chromosome"/>
</dbReference>
<comment type="similarity">
    <text evidence="1">Belongs to the Gfo/Idh/MocA family.</text>
</comment>
<dbReference type="InterPro" id="IPR004104">
    <property type="entry name" value="Gfo/Idh/MocA-like_OxRdtase_C"/>
</dbReference>
<reference evidence="5 8" key="2">
    <citation type="submission" date="2020-12" db="EMBL/GenBank/DDBJ databases">
        <title>FDA dAtabase for Regulatory Grade micrObial Sequences (FDA-ARGOS): Supporting development and validation of Infectious Disease Dx tests.</title>
        <authorList>
            <person name="Nelson B."/>
            <person name="Plummer A."/>
            <person name="Tallon L."/>
            <person name="Sadzewicz L."/>
            <person name="Zhao X."/>
            <person name="Boylan J."/>
            <person name="Ott S."/>
            <person name="Bowen H."/>
            <person name="Vavikolanu K."/>
            <person name="Mehta A."/>
            <person name="Aluvathingal J."/>
            <person name="Nadendla S."/>
            <person name="Myers T."/>
            <person name="Yan Y."/>
            <person name="Sichtig H."/>
        </authorList>
    </citation>
    <scope>NUCLEOTIDE SEQUENCE [LARGE SCALE GENOMIC DNA]</scope>
    <source>
        <strain evidence="5 8">FDAARGOS_923</strain>
    </source>
</reference>
<dbReference type="SUPFAM" id="SSF51735">
    <property type="entry name" value="NAD(P)-binding Rossmann-fold domains"/>
    <property type="match status" value="1"/>
</dbReference>
<dbReference type="Gene3D" id="3.30.360.10">
    <property type="entry name" value="Dihydrodipicolinate Reductase, domain 2"/>
    <property type="match status" value="1"/>
</dbReference>
<dbReference type="AlphaFoldDB" id="A0A415J046"/>
<dbReference type="GO" id="GO:0016491">
    <property type="term" value="F:oxidoreductase activity"/>
    <property type="evidence" value="ECO:0007669"/>
    <property type="project" value="UniProtKB-KW"/>
</dbReference>
<dbReference type="Pfam" id="PF01408">
    <property type="entry name" value="GFO_IDH_MocA"/>
    <property type="match status" value="1"/>
</dbReference>
<dbReference type="InterPro" id="IPR036291">
    <property type="entry name" value="NAD(P)-bd_dom_sf"/>
</dbReference>
<name>A0A415J046_BACLI</name>
<reference evidence="6 7" key="1">
    <citation type="submission" date="2019-06" db="EMBL/GenBank/DDBJ databases">
        <title>Genome sequence analysis of &gt;100 Bacillus licheniformis strains suggests intrinsic resistance to this species.</title>
        <authorList>
            <person name="Wels M."/>
            <person name="Siezen R.J."/>
            <person name="Johansen E."/>
            <person name="Stuer-Lauridsen B."/>
            <person name="Bjerre K."/>
            <person name="Nielsen B.K.K."/>
        </authorList>
    </citation>
    <scope>NUCLEOTIDE SEQUENCE [LARGE SCALE GENOMIC DNA]</scope>
    <source>
        <strain evidence="6 7">BAC-16736</strain>
    </source>
</reference>
<dbReference type="PANTHER" id="PTHR42840:SF3">
    <property type="entry name" value="BINDING ROSSMANN FOLD OXIDOREDUCTASE, PUTATIVE (AFU_ORTHOLOGUE AFUA_2G10240)-RELATED"/>
    <property type="match status" value="1"/>
</dbReference>
<dbReference type="GO" id="GO:0000166">
    <property type="term" value="F:nucleotide binding"/>
    <property type="evidence" value="ECO:0007669"/>
    <property type="project" value="InterPro"/>
</dbReference>
<dbReference type="Proteomes" id="UP000435910">
    <property type="component" value="Unassembled WGS sequence"/>
</dbReference>
<dbReference type="PANTHER" id="PTHR42840">
    <property type="entry name" value="NAD(P)-BINDING ROSSMANN-FOLD SUPERFAMILY PROTEIN-RELATED"/>
    <property type="match status" value="1"/>
</dbReference>
<organism evidence="6 7">
    <name type="scientific">Bacillus licheniformis</name>
    <dbReference type="NCBI Taxonomy" id="1402"/>
    <lineage>
        <taxon>Bacteria</taxon>
        <taxon>Bacillati</taxon>
        <taxon>Bacillota</taxon>
        <taxon>Bacilli</taxon>
        <taxon>Bacillales</taxon>
        <taxon>Bacillaceae</taxon>
        <taxon>Bacillus</taxon>
    </lineage>
</organism>
<dbReference type="Gene3D" id="3.40.50.720">
    <property type="entry name" value="NAD(P)-binding Rossmann-like Domain"/>
    <property type="match status" value="1"/>
</dbReference>
<accession>A0A415J046</accession>
<evidence type="ECO:0000256" key="1">
    <source>
        <dbReference type="ARBA" id="ARBA00010928"/>
    </source>
</evidence>
<evidence type="ECO:0000259" key="3">
    <source>
        <dbReference type="Pfam" id="PF01408"/>
    </source>
</evidence>
<keyword evidence="2" id="KW-0560">Oxidoreductase</keyword>
<evidence type="ECO:0000313" key="7">
    <source>
        <dbReference type="Proteomes" id="UP000435910"/>
    </source>
</evidence>
<proteinExistence type="inferred from homology"/>
<dbReference type="SUPFAM" id="SSF55347">
    <property type="entry name" value="Glyceraldehyde-3-phosphate dehydrogenase-like, C-terminal domain"/>
    <property type="match status" value="1"/>
</dbReference>
<sequence>MTEVVRCAVLGLGRLGYYHAKNLKTEVPGVLLAAVADPAEGSAREVAAELGVEKWFEDPFECLRDPEIDAVVIVTPTSTHAEMIKQAAEFGKQIFVEKPLTLNLEESIEVISKVKEMGVICQVGFMRRFDPAYADAKRRIDAGEIGKPIYYKGFTRDFGSPPAEFIKKSGGIFVDCSIHDYDIARYLMGAEITAVSGHGRVLKHAFMPGCHDVDQALTYMEFDSGAAGDAEASRNSSYGHDIRAEIIGTDGSIFIGMLRNPAVTVRTGKGSSYNIIPDFQARFHEAYCLELQHFADCVRIKTKPLVTEVDAAVNLEIALAATQSWSTGRPVKIQYQTKKLTV</sequence>
<dbReference type="GeneID" id="92862237"/>
<dbReference type="OMA" id="ICQVGFM"/>
<evidence type="ECO:0000259" key="4">
    <source>
        <dbReference type="Pfam" id="PF02894"/>
    </source>
</evidence>
<dbReference type="Pfam" id="PF02894">
    <property type="entry name" value="GFO_IDH_MocA_C"/>
    <property type="match status" value="1"/>
</dbReference>
<evidence type="ECO:0000313" key="6">
    <source>
        <dbReference type="EMBL" id="TWL28775.1"/>
    </source>
</evidence>
<dbReference type="RefSeq" id="WP_003180474.1">
    <property type="nucleotide sequence ID" value="NZ_BEXU01000009.1"/>
</dbReference>
<evidence type="ECO:0000313" key="8">
    <source>
        <dbReference type="Proteomes" id="UP000595038"/>
    </source>
</evidence>
<dbReference type="EMBL" id="CP065647">
    <property type="protein sequence ID" value="QPR72260.1"/>
    <property type="molecule type" value="Genomic_DNA"/>
</dbReference>
<gene>
    <name evidence="6" type="ORF">CHCC16736_3377</name>
    <name evidence="5" type="ORF">I6G80_21005</name>
</gene>
<feature type="domain" description="Gfo/Idh/MocA-like oxidoreductase N-terminal" evidence="3">
    <location>
        <begin position="5"/>
        <end position="125"/>
    </location>
</feature>
<evidence type="ECO:0000313" key="5">
    <source>
        <dbReference type="EMBL" id="QPR72260.1"/>
    </source>
</evidence>
<dbReference type="InterPro" id="IPR000683">
    <property type="entry name" value="Gfo/Idh/MocA-like_OxRdtase_N"/>
</dbReference>
<protein>
    <submittedName>
        <fullName evidence="5">Gfo/Idh/MocA family oxidoreductase</fullName>
    </submittedName>
    <submittedName>
        <fullName evidence="6">Scyllo-inositol 2-dehydrogenase (NAD(+))</fullName>
    </submittedName>
</protein>